<sequence>MKRKNFPFSKIVYENEEILPFKTNLWLHLKELVKSKDKSLPVVNDVLSTIQCIKSRDTCQGRLAIDATYEIYLAFHNILTTNQDVMNSRESLTRSIGVSISRVINHLQEIQSGLEEKFPRTIRSTLHYFKVDPYIADIRNEFSHGVIPNFLVMSEAVDKLLDVIIKLYWNVFDGNIEWPVEDDTYEKRVIWNICEILNLFKIPLSQPLTYEIFLNKECVKYLSSVIKNNCNLFITSLLSINCLIKSQSNPSDWRGFDYIPPSYHILSMKYIFQLVFENGDIFDLARIACEMAFDHKERSDIKLQYKYWAGWLIRKICTEKSVNEWEAKELKKWAIILKLNCCLKKLNTNYNLTDDNFEENLDNYPNLSDQTCNDDNIKVSCISGTWGTLNVDVY</sequence>
<evidence type="ECO:0000313" key="2">
    <source>
        <dbReference type="WBParaSite" id="TCONS_00001731.p1"/>
    </source>
</evidence>
<protein>
    <submittedName>
        <fullName evidence="2">Uncharacterized protein</fullName>
    </submittedName>
</protein>
<name>A0AAF5CVQ0_STRER</name>
<evidence type="ECO:0000313" key="1">
    <source>
        <dbReference type="Proteomes" id="UP000035681"/>
    </source>
</evidence>
<dbReference type="InterPro" id="IPR007174">
    <property type="entry name" value="Las1"/>
</dbReference>
<proteinExistence type="predicted"/>
<dbReference type="Proteomes" id="UP000035681">
    <property type="component" value="Unplaced"/>
</dbReference>
<dbReference type="WBParaSite" id="TCONS_00001731.p1">
    <property type="protein sequence ID" value="TCONS_00001731.p1"/>
    <property type="gene ID" value="XLOC_001629"/>
</dbReference>
<dbReference type="GO" id="GO:0090730">
    <property type="term" value="C:Las1 complex"/>
    <property type="evidence" value="ECO:0007669"/>
    <property type="project" value="InterPro"/>
</dbReference>
<dbReference type="AlphaFoldDB" id="A0AAF5CVQ0"/>
<keyword evidence="1" id="KW-1185">Reference proteome</keyword>
<accession>A0AAF5CVQ0</accession>
<dbReference type="Pfam" id="PF04031">
    <property type="entry name" value="Las1"/>
    <property type="match status" value="1"/>
</dbReference>
<reference evidence="2" key="1">
    <citation type="submission" date="2024-02" db="UniProtKB">
        <authorList>
            <consortium name="WormBaseParasite"/>
        </authorList>
    </citation>
    <scope>IDENTIFICATION</scope>
</reference>
<organism evidence="1 2">
    <name type="scientific">Strongyloides stercoralis</name>
    <name type="common">Threadworm</name>
    <dbReference type="NCBI Taxonomy" id="6248"/>
    <lineage>
        <taxon>Eukaryota</taxon>
        <taxon>Metazoa</taxon>
        <taxon>Ecdysozoa</taxon>
        <taxon>Nematoda</taxon>
        <taxon>Chromadorea</taxon>
        <taxon>Rhabditida</taxon>
        <taxon>Tylenchina</taxon>
        <taxon>Panagrolaimomorpha</taxon>
        <taxon>Strongyloidoidea</taxon>
        <taxon>Strongyloididae</taxon>
        <taxon>Strongyloides</taxon>
    </lineage>
</organism>
<dbReference type="GO" id="GO:0004519">
    <property type="term" value="F:endonuclease activity"/>
    <property type="evidence" value="ECO:0007669"/>
    <property type="project" value="InterPro"/>
</dbReference>
<dbReference type="GO" id="GO:0006364">
    <property type="term" value="P:rRNA processing"/>
    <property type="evidence" value="ECO:0007669"/>
    <property type="project" value="InterPro"/>
</dbReference>